<dbReference type="EMBL" id="NFFZ01000010">
    <property type="protein sequence ID" value="OTI59680.1"/>
    <property type="molecule type" value="Genomic_DNA"/>
</dbReference>
<accession>A0A241XMT3</accession>
<dbReference type="Gene3D" id="3.40.50.1010">
    <property type="entry name" value="5'-nuclease"/>
    <property type="match status" value="1"/>
</dbReference>
<evidence type="ECO:0000313" key="2">
    <source>
        <dbReference type="EMBL" id="OTI59680.1"/>
    </source>
</evidence>
<dbReference type="RefSeq" id="WP_079262943.1">
    <property type="nucleotide sequence ID" value="NZ_CATOWZ010000001.1"/>
</dbReference>
<evidence type="ECO:0000313" key="3">
    <source>
        <dbReference type="Proteomes" id="UP000194857"/>
    </source>
</evidence>
<gene>
    <name evidence="2" type="ORF">CAZ10_19430</name>
</gene>
<feature type="domain" description="NYN" evidence="1">
    <location>
        <begin position="106"/>
        <end position="183"/>
    </location>
</feature>
<dbReference type="GO" id="GO:0004540">
    <property type="term" value="F:RNA nuclease activity"/>
    <property type="evidence" value="ECO:0007669"/>
    <property type="project" value="InterPro"/>
</dbReference>
<proteinExistence type="predicted"/>
<reference evidence="2 3" key="1">
    <citation type="submission" date="2017-05" db="EMBL/GenBank/DDBJ databases">
        <authorList>
            <person name="Song R."/>
            <person name="Chenine A.L."/>
            <person name="Ruprecht R.M."/>
        </authorList>
    </citation>
    <scope>NUCLEOTIDE SEQUENCE [LARGE SCALE GENOMIC DNA]</scope>
    <source>
        <strain evidence="2 3">S567_C10_BS</strain>
    </source>
</reference>
<dbReference type="AlphaFoldDB" id="A0A241XMT3"/>
<name>A0A241XMT3_PSEAI</name>
<organism evidence="2 3">
    <name type="scientific">Pseudomonas aeruginosa</name>
    <dbReference type="NCBI Taxonomy" id="287"/>
    <lineage>
        <taxon>Bacteria</taxon>
        <taxon>Pseudomonadati</taxon>
        <taxon>Pseudomonadota</taxon>
        <taxon>Gammaproteobacteria</taxon>
        <taxon>Pseudomonadales</taxon>
        <taxon>Pseudomonadaceae</taxon>
        <taxon>Pseudomonas</taxon>
    </lineage>
</organism>
<dbReference type="Proteomes" id="UP000194857">
    <property type="component" value="Unassembled WGS sequence"/>
</dbReference>
<dbReference type="CDD" id="cd18722">
    <property type="entry name" value="PIN_NicB-like"/>
    <property type="match status" value="1"/>
</dbReference>
<sequence>MLSYAILIDAGFAKKKLYPLENPVTAETFERFVEGLRAHHVLRCHRLHRVYFYDAKPLTDEVAHPNGTRVNFGASVTAVANQALHSGLERANYFAMRYGELVHQGWRIKGRSLRRANPDTQFTTNDLEANVQQKAVDMRIGLDIASLTLKKQVDMIVLVTADSDFIPAMKFARREGAQLVLVTLAHGLREPVHQHADILIHEHARTFLRLTPPAPTIDLTPDPSIP</sequence>
<protein>
    <recommendedName>
        <fullName evidence="1">NYN domain-containing protein</fullName>
    </recommendedName>
</protein>
<dbReference type="InterPro" id="IPR021139">
    <property type="entry name" value="NYN"/>
</dbReference>
<comment type="caution">
    <text evidence="2">The sequence shown here is derived from an EMBL/GenBank/DDBJ whole genome shotgun (WGS) entry which is preliminary data.</text>
</comment>
<evidence type="ECO:0000259" key="1">
    <source>
        <dbReference type="Pfam" id="PF01936"/>
    </source>
</evidence>
<dbReference type="Pfam" id="PF01936">
    <property type="entry name" value="NYN"/>
    <property type="match status" value="1"/>
</dbReference>